<dbReference type="Proteomes" id="UP000543556">
    <property type="component" value="Unassembled WGS sequence"/>
</dbReference>
<evidence type="ECO:0000313" key="2">
    <source>
        <dbReference type="EMBL" id="NVM93592.1"/>
    </source>
</evidence>
<gene>
    <name evidence="2" type="ORF">G6034_01470</name>
</gene>
<proteinExistence type="predicted"/>
<protein>
    <submittedName>
        <fullName evidence="2">Uncharacterized protein</fullName>
    </submittedName>
</protein>
<reference evidence="2 3" key="1">
    <citation type="submission" date="2020-02" db="EMBL/GenBank/DDBJ databases">
        <title>Genome sequence of strain AETb3-4.</title>
        <authorList>
            <person name="Gao J."/>
            <person name="Zhang X."/>
        </authorList>
    </citation>
    <scope>NUCLEOTIDE SEQUENCE [LARGE SCALE GENOMIC DNA]</scope>
    <source>
        <strain evidence="2 3">AETb3-4</strain>
    </source>
</reference>
<comment type="caution">
    <text evidence="2">The sequence shown here is derived from an EMBL/GenBank/DDBJ whole genome shotgun (WGS) entry which is preliminary data.</text>
</comment>
<sequence>MDSTATAPRVLAHLLTGARAMAAGDVEISTLVPEGEWTQESLADLVRGYERKIAEMGARPGEIKSHVDHTARGGVKIRVVWEKDDAPRAPQTAQRHDAPAAASGGVDAQHGKEPAAG</sequence>
<dbReference type="RefSeq" id="WP_176633309.1">
    <property type="nucleotide sequence ID" value="NZ_JAAMFM010000001.1"/>
</dbReference>
<evidence type="ECO:0000256" key="1">
    <source>
        <dbReference type="SAM" id="MobiDB-lite"/>
    </source>
</evidence>
<keyword evidence="3" id="KW-1185">Reference proteome</keyword>
<dbReference type="AlphaFoldDB" id="A0A7Y7LX78"/>
<accession>A0A7Y7LX78</accession>
<organism evidence="2 3">
    <name type="scientific">Arthrobacter wenxiniae</name>
    <dbReference type="NCBI Taxonomy" id="2713570"/>
    <lineage>
        <taxon>Bacteria</taxon>
        <taxon>Bacillati</taxon>
        <taxon>Actinomycetota</taxon>
        <taxon>Actinomycetes</taxon>
        <taxon>Micrococcales</taxon>
        <taxon>Micrococcaceae</taxon>
        <taxon>Arthrobacter</taxon>
    </lineage>
</organism>
<evidence type="ECO:0000313" key="3">
    <source>
        <dbReference type="Proteomes" id="UP000543556"/>
    </source>
</evidence>
<dbReference type="EMBL" id="JAAMFM010000001">
    <property type="protein sequence ID" value="NVM93592.1"/>
    <property type="molecule type" value="Genomic_DNA"/>
</dbReference>
<name>A0A7Y7LX78_9MICC</name>
<feature type="region of interest" description="Disordered" evidence="1">
    <location>
        <begin position="82"/>
        <end position="117"/>
    </location>
</feature>